<dbReference type="EMBL" id="CP027792">
    <property type="protein sequence ID" value="AVP58422.1"/>
    <property type="molecule type" value="Genomic_DNA"/>
</dbReference>
<keyword evidence="3" id="KW-1185">Reference proteome</keyword>
<sequence length="253" mass="29316">MAKGNLLSWKKRNNPPEKSKLEYEGAAEKLLQYANDHPSARELTEVKLKAELRRWDIERRAPTIEEIQQRYNYTAEYAIKFLEKLERTRNLRVKKSASKVVKPAKQALAFLTPPALEPTQNKTGEIDGVSSKLVQLNLILEDIRRRYSEEIRNKGEQTNVREGFIYILISPCFPGWVKAGMTIDYDLRLGTYNTSDPLSRFKYVELAWTSDRRGAEQHLLAALQHAAAESRGEWFRLTLEEAVSIFDRFKRIS</sequence>
<feature type="domain" description="Bacteriophage T5 Orf172 DNA-binding" evidence="1">
    <location>
        <begin position="163"/>
        <end position="249"/>
    </location>
</feature>
<proteinExistence type="predicted"/>
<protein>
    <recommendedName>
        <fullName evidence="1">Bacteriophage T5 Orf172 DNA-binding domain-containing protein</fullName>
    </recommendedName>
</protein>
<dbReference type="Proteomes" id="UP000241829">
    <property type="component" value="Chromosome"/>
</dbReference>
<gene>
    <name evidence="2" type="ORF">C7H73_12600</name>
</gene>
<evidence type="ECO:0000313" key="3">
    <source>
        <dbReference type="Proteomes" id="UP000241829"/>
    </source>
</evidence>
<dbReference type="KEGG" id="melm:C7H73_12600"/>
<evidence type="ECO:0000313" key="2">
    <source>
        <dbReference type="EMBL" id="AVP58422.1"/>
    </source>
</evidence>
<dbReference type="InterPro" id="IPR018306">
    <property type="entry name" value="Phage_T5_Orf172_DNA-bd"/>
</dbReference>
<accession>A0A2P1NMZ6</accession>
<dbReference type="AlphaFoldDB" id="A0A2P1NMZ6"/>
<dbReference type="Pfam" id="PF10544">
    <property type="entry name" value="T5orf172"/>
    <property type="match status" value="1"/>
</dbReference>
<organism evidence="2 3">
    <name type="scientific">Pulveribacter suum</name>
    <dbReference type="NCBI Taxonomy" id="2116657"/>
    <lineage>
        <taxon>Bacteria</taxon>
        <taxon>Pseudomonadati</taxon>
        <taxon>Pseudomonadota</taxon>
        <taxon>Betaproteobacteria</taxon>
        <taxon>Burkholderiales</taxon>
        <taxon>Comamonadaceae</taxon>
        <taxon>Pulveribacter</taxon>
    </lineage>
</organism>
<dbReference type="OrthoDB" id="8410927at2"/>
<reference evidence="3" key="1">
    <citation type="submission" date="2018-03" db="EMBL/GenBank/DDBJ databases">
        <title>Genome sequencing of Melaminivora sp. strain SC2-7.</title>
        <authorList>
            <person name="Kim S.-J."/>
            <person name="Heo J."/>
            <person name="Ahn J.-H."/>
            <person name="Kwon S.-W."/>
        </authorList>
    </citation>
    <scope>NUCLEOTIDE SEQUENCE [LARGE SCALE GENOMIC DNA]</scope>
    <source>
        <strain evidence="3">SC2-7</strain>
    </source>
</reference>
<name>A0A2P1NMZ6_9BURK</name>
<evidence type="ECO:0000259" key="1">
    <source>
        <dbReference type="Pfam" id="PF10544"/>
    </source>
</evidence>